<dbReference type="Pfam" id="PF13540">
    <property type="entry name" value="RCC1_2"/>
    <property type="match status" value="2"/>
</dbReference>
<feature type="non-terminal residue" evidence="3">
    <location>
        <position position="178"/>
    </location>
</feature>
<name>A0A1B6EUU4_9HEMI</name>
<dbReference type="PROSITE" id="PS50012">
    <property type="entry name" value="RCC1_3"/>
    <property type="match status" value="2"/>
</dbReference>
<reference evidence="3" key="1">
    <citation type="submission" date="2015-11" db="EMBL/GenBank/DDBJ databases">
        <title>De novo transcriptome assembly of four potential Pierce s Disease insect vectors from Arizona vineyards.</title>
        <authorList>
            <person name="Tassone E.E."/>
        </authorList>
    </citation>
    <scope>NUCLEOTIDE SEQUENCE</scope>
</reference>
<evidence type="ECO:0000256" key="2">
    <source>
        <dbReference type="PROSITE-ProRule" id="PRU00235"/>
    </source>
</evidence>
<sequence>SKEMIVTSKHPVVLDTPPVMQISAGLRHTAMVSSSGHVLTCGQASRGQLGVLGSDGNMLKASDAPVRVEGLEDVCQVACGQHHTLALTVDGRLYGWGDNRRGQLGPGPDHFPTPRLIITCEPEATIKAGWTHSAVLFVVTQSPITLLHLLFEFPSGVDLSCRHTCIIVITSWISHIGR</sequence>
<dbReference type="PANTHER" id="PTHR22870:SF408">
    <property type="entry name" value="OS09G0560450 PROTEIN"/>
    <property type="match status" value="1"/>
</dbReference>
<feature type="non-terminal residue" evidence="3">
    <location>
        <position position="1"/>
    </location>
</feature>
<organism evidence="3">
    <name type="scientific">Cuerna arida</name>
    <dbReference type="NCBI Taxonomy" id="1464854"/>
    <lineage>
        <taxon>Eukaryota</taxon>
        <taxon>Metazoa</taxon>
        <taxon>Ecdysozoa</taxon>
        <taxon>Arthropoda</taxon>
        <taxon>Hexapoda</taxon>
        <taxon>Insecta</taxon>
        <taxon>Pterygota</taxon>
        <taxon>Neoptera</taxon>
        <taxon>Paraneoptera</taxon>
        <taxon>Hemiptera</taxon>
        <taxon>Auchenorrhyncha</taxon>
        <taxon>Membracoidea</taxon>
        <taxon>Cicadellidae</taxon>
        <taxon>Cicadellinae</taxon>
        <taxon>Proconiini</taxon>
        <taxon>Cuerna</taxon>
    </lineage>
</organism>
<dbReference type="InterPro" id="IPR000408">
    <property type="entry name" value="Reg_chr_condens"/>
</dbReference>
<gene>
    <name evidence="3" type="ORF">g.7177</name>
</gene>
<evidence type="ECO:0000313" key="3">
    <source>
        <dbReference type="EMBL" id="JAS41784.1"/>
    </source>
</evidence>
<evidence type="ECO:0000256" key="1">
    <source>
        <dbReference type="ARBA" id="ARBA00022737"/>
    </source>
</evidence>
<accession>A0A1B6EUU4</accession>
<dbReference type="SUPFAM" id="SSF50985">
    <property type="entry name" value="RCC1/BLIP-II"/>
    <property type="match status" value="1"/>
</dbReference>
<feature type="repeat" description="RCC1" evidence="2">
    <location>
        <begin position="36"/>
        <end position="90"/>
    </location>
</feature>
<dbReference type="PRINTS" id="PR00633">
    <property type="entry name" value="RCCNDNSATION"/>
</dbReference>
<keyword evidence="1" id="KW-0677">Repeat</keyword>
<dbReference type="EMBL" id="GECZ01027985">
    <property type="protein sequence ID" value="JAS41784.1"/>
    <property type="molecule type" value="Transcribed_RNA"/>
</dbReference>
<dbReference type="InterPro" id="IPR009091">
    <property type="entry name" value="RCC1/BLIP-II"/>
</dbReference>
<dbReference type="AlphaFoldDB" id="A0A1B6EUU4"/>
<dbReference type="PROSITE" id="PS00626">
    <property type="entry name" value="RCC1_2"/>
    <property type="match status" value="2"/>
</dbReference>
<protein>
    <submittedName>
        <fullName evidence="3">Uncharacterized protein</fullName>
    </submittedName>
</protein>
<dbReference type="PANTHER" id="PTHR22870">
    <property type="entry name" value="REGULATOR OF CHROMOSOME CONDENSATION"/>
    <property type="match status" value="1"/>
</dbReference>
<proteinExistence type="predicted"/>
<dbReference type="Gene3D" id="2.130.10.30">
    <property type="entry name" value="Regulator of chromosome condensation 1/beta-lactamase-inhibitor protein II"/>
    <property type="match status" value="1"/>
</dbReference>
<dbReference type="InterPro" id="IPR051210">
    <property type="entry name" value="Ub_ligase/GEF_domain"/>
</dbReference>
<feature type="repeat" description="RCC1" evidence="2">
    <location>
        <begin position="91"/>
        <end position="139"/>
    </location>
</feature>